<dbReference type="AlphaFoldDB" id="A0A942UYG2"/>
<accession>A0A942UYG2</accession>
<organism evidence="4 5">
    <name type="scientific">Anaeromonas frigoriresistens</name>
    <dbReference type="NCBI Taxonomy" id="2683708"/>
    <lineage>
        <taxon>Bacteria</taxon>
        <taxon>Bacillati</taxon>
        <taxon>Bacillota</taxon>
        <taxon>Tissierellia</taxon>
        <taxon>Tissierellales</taxon>
        <taxon>Thermohalobacteraceae</taxon>
        <taxon>Anaeromonas</taxon>
    </lineage>
</organism>
<comment type="caution">
    <text evidence="4">The sequence shown here is derived from an EMBL/GenBank/DDBJ whole genome shotgun (WGS) entry which is preliminary data.</text>
</comment>
<dbReference type="EMBL" id="WSFT01000036">
    <property type="protein sequence ID" value="MBS4538636.1"/>
    <property type="molecule type" value="Genomic_DNA"/>
</dbReference>
<dbReference type="PANTHER" id="PTHR43479:SF11">
    <property type="entry name" value="ACREF_ENVCD OPERON REPRESSOR-RELATED"/>
    <property type="match status" value="1"/>
</dbReference>
<protein>
    <submittedName>
        <fullName evidence="4">TetR/AcrR family transcriptional regulator</fullName>
    </submittedName>
</protein>
<evidence type="ECO:0000256" key="1">
    <source>
        <dbReference type="ARBA" id="ARBA00023125"/>
    </source>
</evidence>
<dbReference type="Gene3D" id="1.10.357.10">
    <property type="entry name" value="Tetracycline Repressor, domain 2"/>
    <property type="match status" value="1"/>
</dbReference>
<dbReference type="SUPFAM" id="SSF46689">
    <property type="entry name" value="Homeodomain-like"/>
    <property type="match status" value="1"/>
</dbReference>
<dbReference type="PROSITE" id="PS01081">
    <property type="entry name" value="HTH_TETR_1"/>
    <property type="match status" value="1"/>
</dbReference>
<dbReference type="PANTHER" id="PTHR43479">
    <property type="entry name" value="ACREF/ENVCD OPERON REPRESSOR-RELATED"/>
    <property type="match status" value="1"/>
</dbReference>
<reference evidence="4" key="1">
    <citation type="submission" date="2019-12" db="EMBL/GenBank/DDBJ databases">
        <title>Clostridiaceae gen. nov. sp. nov., isolated from sediment in Xinjiang, China.</title>
        <authorList>
            <person name="Zhang R."/>
        </authorList>
    </citation>
    <scope>NUCLEOTIDE SEQUENCE</scope>
    <source>
        <strain evidence="4">D2Q-11</strain>
    </source>
</reference>
<gene>
    <name evidence="4" type="ORF">GOQ27_09180</name>
</gene>
<dbReference type="Pfam" id="PF00440">
    <property type="entry name" value="TetR_N"/>
    <property type="match status" value="1"/>
</dbReference>
<evidence type="ECO:0000259" key="3">
    <source>
        <dbReference type="PROSITE" id="PS50977"/>
    </source>
</evidence>
<evidence type="ECO:0000313" key="5">
    <source>
        <dbReference type="Proteomes" id="UP000724672"/>
    </source>
</evidence>
<evidence type="ECO:0000313" key="4">
    <source>
        <dbReference type="EMBL" id="MBS4538636.1"/>
    </source>
</evidence>
<proteinExistence type="predicted"/>
<dbReference type="InterPro" id="IPR009057">
    <property type="entry name" value="Homeodomain-like_sf"/>
</dbReference>
<evidence type="ECO:0000256" key="2">
    <source>
        <dbReference type="PROSITE-ProRule" id="PRU00335"/>
    </source>
</evidence>
<name>A0A942UYG2_9FIRM</name>
<dbReference type="PRINTS" id="PR00455">
    <property type="entry name" value="HTHTETR"/>
</dbReference>
<feature type="DNA-binding region" description="H-T-H motif" evidence="2">
    <location>
        <begin position="32"/>
        <end position="51"/>
    </location>
</feature>
<dbReference type="PROSITE" id="PS50977">
    <property type="entry name" value="HTH_TETR_2"/>
    <property type="match status" value="1"/>
</dbReference>
<dbReference type="InterPro" id="IPR050624">
    <property type="entry name" value="HTH-type_Tx_Regulator"/>
</dbReference>
<dbReference type="InterPro" id="IPR001647">
    <property type="entry name" value="HTH_TetR"/>
</dbReference>
<dbReference type="SUPFAM" id="SSF48498">
    <property type="entry name" value="Tetracyclin repressor-like, C-terminal domain"/>
    <property type="match status" value="1"/>
</dbReference>
<dbReference type="GO" id="GO:0003677">
    <property type="term" value="F:DNA binding"/>
    <property type="evidence" value="ECO:0007669"/>
    <property type="project" value="UniProtKB-UniRule"/>
</dbReference>
<dbReference type="Proteomes" id="UP000724672">
    <property type="component" value="Unassembled WGS sequence"/>
</dbReference>
<keyword evidence="5" id="KW-1185">Reference proteome</keyword>
<dbReference type="RefSeq" id="WP_203366557.1">
    <property type="nucleotide sequence ID" value="NZ_WSFT01000036.1"/>
</dbReference>
<feature type="domain" description="HTH tetR-type" evidence="3">
    <location>
        <begin position="9"/>
        <end position="69"/>
    </location>
</feature>
<keyword evidence="1 2" id="KW-0238">DNA-binding</keyword>
<dbReference type="InterPro" id="IPR036271">
    <property type="entry name" value="Tet_transcr_reg_TetR-rel_C_sf"/>
</dbReference>
<sequence>MSEDKEKSFERKEELINTAMKEFGEKGYRNASLNNILKEVGISKGTFYYHFKNKESLYIYLINMLVDRKIKFFEYNIPKEAYEKDLFELLKVYTIVGMKFAKENPYIASFSQTLMSNRDSDINKKVMNDVAGERQDYMVVLINRAYDRGEIRNDLSRNFVSNLIIHLFANIYELTSIDKIEDFEPALENLIKFLKNGLAK</sequence>
<dbReference type="InterPro" id="IPR023772">
    <property type="entry name" value="DNA-bd_HTH_TetR-type_CS"/>
</dbReference>